<dbReference type="AlphaFoldDB" id="A0AA38KZ49"/>
<evidence type="ECO:0008006" key="4">
    <source>
        <dbReference type="Google" id="ProtNLM"/>
    </source>
</evidence>
<comment type="caution">
    <text evidence="2">The sequence shown here is derived from an EMBL/GenBank/DDBJ whole genome shotgun (WGS) entry which is preliminary data.</text>
</comment>
<dbReference type="InterPro" id="IPR040256">
    <property type="entry name" value="At4g02000-like"/>
</dbReference>
<dbReference type="EMBL" id="JAHRHJ020000006">
    <property type="protein sequence ID" value="KAH9311373.1"/>
    <property type="molecule type" value="Genomic_DNA"/>
</dbReference>
<feature type="region of interest" description="Disordered" evidence="1">
    <location>
        <begin position="120"/>
        <end position="139"/>
    </location>
</feature>
<sequence length="151" mass="16811">MKNFKPNAFLVWVKLPNLALEFWEVEVLRGIVRATGDMLVIDPTTLARTRLVSTRMCVNVSPEKKMPAFIRLSSTYGVVEHELVYEHSPVHCVKCKSLGNMASSCKGSVVEWQLKPPVRVESGMESPNPAPHNPPYHVSKVGAMENGNLLI</sequence>
<gene>
    <name evidence="2" type="ORF">KI387_026408</name>
</gene>
<reference evidence="2 3" key="1">
    <citation type="journal article" date="2021" name="Nat. Plants">
        <title>The Taxus genome provides insights into paclitaxel biosynthesis.</title>
        <authorList>
            <person name="Xiong X."/>
            <person name="Gou J."/>
            <person name="Liao Q."/>
            <person name="Li Y."/>
            <person name="Zhou Q."/>
            <person name="Bi G."/>
            <person name="Li C."/>
            <person name="Du R."/>
            <person name="Wang X."/>
            <person name="Sun T."/>
            <person name="Guo L."/>
            <person name="Liang H."/>
            <person name="Lu P."/>
            <person name="Wu Y."/>
            <person name="Zhang Z."/>
            <person name="Ro D.K."/>
            <person name="Shang Y."/>
            <person name="Huang S."/>
            <person name="Yan J."/>
        </authorList>
    </citation>
    <scope>NUCLEOTIDE SEQUENCE [LARGE SCALE GENOMIC DNA]</scope>
    <source>
        <strain evidence="2">Ta-2019</strain>
    </source>
</reference>
<evidence type="ECO:0000256" key="1">
    <source>
        <dbReference type="SAM" id="MobiDB-lite"/>
    </source>
</evidence>
<keyword evidence="3" id="KW-1185">Reference proteome</keyword>
<evidence type="ECO:0000313" key="3">
    <source>
        <dbReference type="Proteomes" id="UP000824469"/>
    </source>
</evidence>
<dbReference type="PANTHER" id="PTHR31286:SF180">
    <property type="entry name" value="OS10G0362600 PROTEIN"/>
    <property type="match status" value="1"/>
</dbReference>
<feature type="non-terminal residue" evidence="2">
    <location>
        <position position="151"/>
    </location>
</feature>
<proteinExistence type="predicted"/>
<evidence type="ECO:0000313" key="2">
    <source>
        <dbReference type="EMBL" id="KAH9311373.1"/>
    </source>
</evidence>
<organism evidence="2 3">
    <name type="scientific">Taxus chinensis</name>
    <name type="common">Chinese yew</name>
    <name type="synonym">Taxus wallichiana var. chinensis</name>
    <dbReference type="NCBI Taxonomy" id="29808"/>
    <lineage>
        <taxon>Eukaryota</taxon>
        <taxon>Viridiplantae</taxon>
        <taxon>Streptophyta</taxon>
        <taxon>Embryophyta</taxon>
        <taxon>Tracheophyta</taxon>
        <taxon>Spermatophyta</taxon>
        <taxon>Pinopsida</taxon>
        <taxon>Pinidae</taxon>
        <taxon>Conifers II</taxon>
        <taxon>Cupressales</taxon>
        <taxon>Taxaceae</taxon>
        <taxon>Taxus</taxon>
    </lineage>
</organism>
<dbReference type="PANTHER" id="PTHR31286">
    <property type="entry name" value="GLYCINE-RICH CELL WALL STRUCTURAL PROTEIN 1.8-LIKE"/>
    <property type="match status" value="1"/>
</dbReference>
<protein>
    <recommendedName>
        <fullName evidence="4">DUF4283 domain-containing protein</fullName>
    </recommendedName>
</protein>
<name>A0AA38KZ49_TAXCH</name>
<accession>A0AA38KZ49</accession>
<dbReference type="Proteomes" id="UP000824469">
    <property type="component" value="Unassembled WGS sequence"/>
</dbReference>